<evidence type="ECO:0000256" key="5">
    <source>
        <dbReference type="SAM" id="Coils"/>
    </source>
</evidence>
<dbReference type="PROSITE" id="PS50885">
    <property type="entry name" value="HAMP"/>
    <property type="match status" value="1"/>
</dbReference>
<keyword evidence="6" id="KW-0812">Transmembrane</keyword>
<dbReference type="GO" id="GO:0016020">
    <property type="term" value="C:membrane"/>
    <property type="evidence" value="ECO:0007669"/>
    <property type="project" value="UniProtKB-SubCell"/>
</dbReference>
<dbReference type="CDD" id="cd06225">
    <property type="entry name" value="HAMP"/>
    <property type="match status" value="1"/>
</dbReference>
<keyword evidence="10" id="KW-1185">Reference proteome</keyword>
<dbReference type="InterPro" id="IPR024478">
    <property type="entry name" value="HlyB_4HB_MCP"/>
</dbReference>
<evidence type="ECO:0000259" key="7">
    <source>
        <dbReference type="PROSITE" id="PS50111"/>
    </source>
</evidence>
<evidence type="ECO:0000256" key="3">
    <source>
        <dbReference type="ARBA" id="ARBA00029447"/>
    </source>
</evidence>
<keyword evidence="5" id="KW-0175">Coiled coil</keyword>
<evidence type="ECO:0000256" key="4">
    <source>
        <dbReference type="PROSITE-ProRule" id="PRU00284"/>
    </source>
</evidence>
<dbReference type="FunFam" id="1.10.287.950:FF:000001">
    <property type="entry name" value="Methyl-accepting chemotaxis sensory transducer"/>
    <property type="match status" value="1"/>
</dbReference>
<feature type="coiled-coil region" evidence="5">
    <location>
        <begin position="258"/>
        <end position="288"/>
    </location>
</feature>
<evidence type="ECO:0000256" key="6">
    <source>
        <dbReference type="SAM" id="Phobius"/>
    </source>
</evidence>
<dbReference type="Pfam" id="PF00015">
    <property type="entry name" value="MCPsignal"/>
    <property type="match status" value="1"/>
</dbReference>
<comment type="subcellular location">
    <subcellularLocation>
        <location evidence="1">Membrane</location>
    </subcellularLocation>
</comment>
<dbReference type="InterPro" id="IPR003660">
    <property type="entry name" value="HAMP_dom"/>
</dbReference>
<accession>A0A840MJ23</accession>
<dbReference type="GO" id="GO:0007165">
    <property type="term" value="P:signal transduction"/>
    <property type="evidence" value="ECO:0007669"/>
    <property type="project" value="UniProtKB-KW"/>
</dbReference>
<dbReference type="Pfam" id="PF12729">
    <property type="entry name" value="4HB_MCP_1"/>
    <property type="match status" value="1"/>
</dbReference>
<keyword evidence="6" id="KW-0472">Membrane</keyword>
<organism evidence="9 10">
    <name type="scientific">Chitinivorax tropicus</name>
    <dbReference type="NCBI Taxonomy" id="714531"/>
    <lineage>
        <taxon>Bacteria</taxon>
        <taxon>Pseudomonadati</taxon>
        <taxon>Pseudomonadota</taxon>
        <taxon>Betaproteobacteria</taxon>
        <taxon>Chitinivorax</taxon>
    </lineage>
</organism>
<dbReference type="PANTHER" id="PTHR32089">
    <property type="entry name" value="METHYL-ACCEPTING CHEMOTAXIS PROTEIN MCPB"/>
    <property type="match status" value="1"/>
</dbReference>
<dbReference type="CDD" id="cd11386">
    <property type="entry name" value="MCP_signal"/>
    <property type="match status" value="1"/>
</dbReference>
<dbReference type="GO" id="GO:0006935">
    <property type="term" value="P:chemotaxis"/>
    <property type="evidence" value="ECO:0007669"/>
    <property type="project" value="InterPro"/>
</dbReference>
<comment type="caution">
    <text evidence="9">The sequence shown here is derived from an EMBL/GenBank/DDBJ whole genome shotgun (WGS) entry which is preliminary data.</text>
</comment>
<reference evidence="9 10" key="1">
    <citation type="submission" date="2020-08" db="EMBL/GenBank/DDBJ databases">
        <title>Genomic Encyclopedia of Type Strains, Phase IV (KMG-IV): sequencing the most valuable type-strain genomes for metagenomic binning, comparative biology and taxonomic classification.</title>
        <authorList>
            <person name="Goeker M."/>
        </authorList>
    </citation>
    <scope>NUCLEOTIDE SEQUENCE [LARGE SCALE GENOMIC DNA]</scope>
    <source>
        <strain evidence="9 10">DSM 27165</strain>
    </source>
</reference>
<evidence type="ECO:0000313" key="9">
    <source>
        <dbReference type="EMBL" id="MBB5018648.1"/>
    </source>
</evidence>
<evidence type="ECO:0000256" key="2">
    <source>
        <dbReference type="ARBA" id="ARBA00023224"/>
    </source>
</evidence>
<evidence type="ECO:0000313" key="10">
    <source>
        <dbReference type="Proteomes" id="UP000575898"/>
    </source>
</evidence>
<protein>
    <submittedName>
        <fullName evidence="9">Methyl-accepting chemotaxis protein</fullName>
    </submittedName>
</protein>
<evidence type="ECO:0000256" key="1">
    <source>
        <dbReference type="ARBA" id="ARBA00004370"/>
    </source>
</evidence>
<dbReference type="EMBL" id="JACHHY010000010">
    <property type="protein sequence ID" value="MBB5018648.1"/>
    <property type="molecule type" value="Genomic_DNA"/>
</dbReference>
<dbReference type="PROSITE" id="PS50111">
    <property type="entry name" value="CHEMOTAXIS_TRANSDUC_2"/>
    <property type="match status" value="1"/>
</dbReference>
<proteinExistence type="inferred from homology"/>
<sequence length="546" mass="58902">MIANLRIGGRIALGFGLLIALLIITSVLSFMAGVRQRSDIEQLVNKQIAAGLGASDMLYRSMLLRRFEKDLIINLQDAAKVEEYKQKWDKALAQFKESESKIATLVGDDGKDIMKQFDESMAAYSTGFSKVHEGVKSNSYPSPEEANKAMSAFKKPIHEMEEGIGKFQALQLQQAQDKADSTLIAAKISTQTALTISFVAIALGLVAAWLIARSITKPLGDLQVIMADIEQSGDLTRKIPSIGNDEISHTSHAFNNLIESLRLALNEAQRSAAELRDASLNLNNASEQVSKASGMQVEAASSTAAAVEQMTVSIGLVASNSRDVEYDAKMGLDLSRKSTDIANTTSKEIKLIADVISQSTQVIGSLSQRSQEIGGIAQVIKDIADQTNLLALNAAIEAARAGEQGRGFAVVADEVRKLAERTSQATAEISRVIDAVQQDTHSAVRSMSDASERVNKGVTLTEQVSSSLDEISHFSSATTSKMAEISTAIAEQSAASTQIAQNIEQIAQMSDENSNAIRQTTHLASRLRETAETLDSLVRRFRIHTS</sequence>
<dbReference type="GO" id="GO:0004888">
    <property type="term" value="F:transmembrane signaling receptor activity"/>
    <property type="evidence" value="ECO:0007669"/>
    <property type="project" value="InterPro"/>
</dbReference>
<dbReference type="Pfam" id="PF00672">
    <property type="entry name" value="HAMP"/>
    <property type="match status" value="1"/>
</dbReference>
<dbReference type="InterPro" id="IPR004089">
    <property type="entry name" value="MCPsignal_dom"/>
</dbReference>
<dbReference type="AlphaFoldDB" id="A0A840MJ23"/>
<dbReference type="PANTHER" id="PTHR32089:SF112">
    <property type="entry name" value="LYSOZYME-LIKE PROTEIN-RELATED"/>
    <property type="match status" value="1"/>
</dbReference>
<keyword evidence="6" id="KW-1133">Transmembrane helix</keyword>
<dbReference type="PRINTS" id="PR00260">
    <property type="entry name" value="CHEMTRNSDUCR"/>
</dbReference>
<comment type="similarity">
    <text evidence="3">Belongs to the methyl-accepting chemotaxis (MCP) protein family.</text>
</comment>
<dbReference type="InterPro" id="IPR004090">
    <property type="entry name" value="Chemotax_Me-accpt_rcpt"/>
</dbReference>
<dbReference type="Proteomes" id="UP000575898">
    <property type="component" value="Unassembled WGS sequence"/>
</dbReference>
<dbReference type="SMART" id="SM00304">
    <property type="entry name" value="HAMP"/>
    <property type="match status" value="1"/>
</dbReference>
<keyword evidence="2 4" id="KW-0807">Transducer</keyword>
<dbReference type="Gene3D" id="1.10.287.950">
    <property type="entry name" value="Methyl-accepting chemotaxis protein"/>
    <property type="match status" value="1"/>
</dbReference>
<evidence type="ECO:0000259" key="8">
    <source>
        <dbReference type="PROSITE" id="PS50885"/>
    </source>
</evidence>
<dbReference type="RefSeq" id="WP_184038237.1">
    <property type="nucleotide sequence ID" value="NZ_JACHHY010000010.1"/>
</dbReference>
<dbReference type="SUPFAM" id="SSF58104">
    <property type="entry name" value="Methyl-accepting chemotaxis protein (MCP) signaling domain"/>
    <property type="match status" value="1"/>
</dbReference>
<feature type="domain" description="Methyl-accepting transducer" evidence="7">
    <location>
        <begin position="271"/>
        <end position="507"/>
    </location>
</feature>
<name>A0A840MJ23_9PROT</name>
<feature type="transmembrane region" description="Helical" evidence="6">
    <location>
        <begin position="193"/>
        <end position="212"/>
    </location>
</feature>
<dbReference type="SMART" id="SM00283">
    <property type="entry name" value="MA"/>
    <property type="match status" value="1"/>
</dbReference>
<feature type="domain" description="HAMP" evidence="8">
    <location>
        <begin position="213"/>
        <end position="266"/>
    </location>
</feature>
<feature type="transmembrane region" description="Helical" evidence="6">
    <location>
        <begin position="12"/>
        <end position="34"/>
    </location>
</feature>
<gene>
    <name evidence="9" type="ORF">HNQ59_001939</name>
</gene>